<keyword evidence="1" id="KW-0472">Membrane</keyword>
<sequence>MRTICIDIVGIIFRQRFWLVVCVWMVWFCPGAGAQEEQVDFIDNVRLLEIENRMLYFYDQLQEISSLIPEYAPEDLDKAEVRVSVVDAKWDVYYQSMRDAIANDDSLLQIVANYQVAKQSALDSIAYRKHFFEARASFDEAEAFLLAQDSVYARLYDTALGYSLVKSLGAELERVKGKEQLLAEEARGYYERAKGIAQEFDELSPRFSRMEEVYIGLRNTSENIQALEYKPWIQRVKDYLYSFAAVALILMFLNMLQAKWKAFKQARENARKLAQMMNRDENEYPTI</sequence>
<evidence type="ECO:0000256" key="1">
    <source>
        <dbReference type="SAM" id="Phobius"/>
    </source>
</evidence>
<keyword evidence="1" id="KW-1133">Transmembrane helix</keyword>
<protein>
    <submittedName>
        <fullName evidence="2">Uncharacterized protein</fullName>
    </submittedName>
</protein>
<dbReference type="EMBL" id="DXEN01000009">
    <property type="protein sequence ID" value="HIX85271.1"/>
    <property type="molecule type" value="Genomic_DNA"/>
</dbReference>
<dbReference type="Proteomes" id="UP000823847">
    <property type="component" value="Unassembled WGS sequence"/>
</dbReference>
<proteinExistence type="predicted"/>
<dbReference type="AlphaFoldDB" id="A0A9D2BPN8"/>
<evidence type="ECO:0000313" key="3">
    <source>
        <dbReference type="Proteomes" id="UP000823847"/>
    </source>
</evidence>
<keyword evidence="1" id="KW-0812">Transmembrane</keyword>
<organism evidence="2 3">
    <name type="scientific">Candidatus Parabacteroides intestinigallinarum</name>
    <dbReference type="NCBI Taxonomy" id="2838722"/>
    <lineage>
        <taxon>Bacteria</taxon>
        <taxon>Pseudomonadati</taxon>
        <taxon>Bacteroidota</taxon>
        <taxon>Bacteroidia</taxon>
        <taxon>Bacteroidales</taxon>
        <taxon>Tannerellaceae</taxon>
        <taxon>Parabacteroides</taxon>
    </lineage>
</organism>
<reference evidence="2" key="2">
    <citation type="submission" date="2021-04" db="EMBL/GenBank/DDBJ databases">
        <authorList>
            <person name="Gilroy R."/>
        </authorList>
    </citation>
    <scope>NUCLEOTIDE SEQUENCE</scope>
    <source>
        <strain evidence="2">ChiHecec2B26-12326</strain>
    </source>
</reference>
<gene>
    <name evidence="2" type="ORF">H9848_01515</name>
</gene>
<feature type="transmembrane region" description="Helical" evidence="1">
    <location>
        <begin position="239"/>
        <end position="256"/>
    </location>
</feature>
<comment type="caution">
    <text evidence="2">The sequence shown here is derived from an EMBL/GenBank/DDBJ whole genome shotgun (WGS) entry which is preliminary data.</text>
</comment>
<accession>A0A9D2BPN8</accession>
<evidence type="ECO:0000313" key="2">
    <source>
        <dbReference type="EMBL" id="HIX85271.1"/>
    </source>
</evidence>
<reference evidence="2" key="1">
    <citation type="journal article" date="2021" name="PeerJ">
        <title>Extensive microbial diversity within the chicken gut microbiome revealed by metagenomics and culture.</title>
        <authorList>
            <person name="Gilroy R."/>
            <person name="Ravi A."/>
            <person name="Getino M."/>
            <person name="Pursley I."/>
            <person name="Horton D.L."/>
            <person name="Alikhan N.F."/>
            <person name="Baker D."/>
            <person name="Gharbi K."/>
            <person name="Hall N."/>
            <person name="Watson M."/>
            <person name="Adriaenssens E.M."/>
            <person name="Foster-Nyarko E."/>
            <person name="Jarju S."/>
            <person name="Secka A."/>
            <person name="Antonio M."/>
            <person name="Oren A."/>
            <person name="Chaudhuri R.R."/>
            <person name="La Ragione R."/>
            <person name="Hildebrand F."/>
            <person name="Pallen M.J."/>
        </authorList>
    </citation>
    <scope>NUCLEOTIDE SEQUENCE</scope>
    <source>
        <strain evidence="2">ChiHecec2B26-12326</strain>
    </source>
</reference>
<name>A0A9D2BPN8_9BACT</name>